<organism evidence="2 3">
    <name type="scientific">Grifola frondosa</name>
    <name type="common">Maitake</name>
    <name type="synonym">Polyporus frondosus</name>
    <dbReference type="NCBI Taxonomy" id="5627"/>
    <lineage>
        <taxon>Eukaryota</taxon>
        <taxon>Fungi</taxon>
        <taxon>Dikarya</taxon>
        <taxon>Basidiomycota</taxon>
        <taxon>Agaricomycotina</taxon>
        <taxon>Agaricomycetes</taxon>
        <taxon>Polyporales</taxon>
        <taxon>Grifolaceae</taxon>
        <taxon>Grifola</taxon>
    </lineage>
</organism>
<dbReference type="Proteomes" id="UP000092993">
    <property type="component" value="Unassembled WGS sequence"/>
</dbReference>
<name>A0A1C7M172_GRIFR</name>
<keyword evidence="3" id="KW-1185">Reference proteome</keyword>
<protein>
    <submittedName>
        <fullName evidence="2">Uncharacterized protein</fullName>
    </submittedName>
</protein>
<accession>A0A1C7M172</accession>
<reference evidence="2 3" key="1">
    <citation type="submission" date="2016-03" db="EMBL/GenBank/DDBJ databases">
        <title>Whole genome sequencing of Grifola frondosa 9006-11.</title>
        <authorList>
            <person name="Min B."/>
            <person name="Park H."/>
            <person name="Kim J.-G."/>
            <person name="Cho H."/>
            <person name="Oh Y.-L."/>
            <person name="Kong W.-S."/>
            <person name="Choi I.-G."/>
        </authorList>
    </citation>
    <scope>NUCLEOTIDE SEQUENCE [LARGE SCALE GENOMIC DNA]</scope>
    <source>
        <strain evidence="2 3">9006-11</strain>
    </source>
</reference>
<proteinExistence type="predicted"/>
<evidence type="ECO:0000313" key="3">
    <source>
        <dbReference type="Proteomes" id="UP000092993"/>
    </source>
</evidence>
<keyword evidence="1" id="KW-0472">Membrane</keyword>
<evidence type="ECO:0000313" key="2">
    <source>
        <dbReference type="EMBL" id="OBZ70662.1"/>
    </source>
</evidence>
<gene>
    <name evidence="2" type="ORF">A0H81_09327</name>
</gene>
<evidence type="ECO:0000256" key="1">
    <source>
        <dbReference type="SAM" id="Phobius"/>
    </source>
</evidence>
<dbReference type="AlphaFoldDB" id="A0A1C7M172"/>
<keyword evidence="1" id="KW-1133">Transmembrane helix</keyword>
<keyword evidence="1" id="KW-0812">Transmembrane</keyword>
<feature type="transmembrane region" description="Helical" evidence="1">
    <location>
        <begin position="116"/>
        <end position="145"/>
    </location>
</feature>
<comment type="caution">
    <text evidence="2">The sequence shown here is derived from an EMBL/GenBank/DDBJ whole genome shotgun (WGS) entry which is preliminary data.</text>
</comment>
<sequence>MLNLNFSRQTSAGKAVLSGLPIMIELSAITGLFVEHDTVSTSYIAETFFDELEARNSCLNYLYEAFHTIDRLLDFRSLEDTGYFRSLYESIWLVLRSFACKVQRSIDWLAATTPEFIWAVLDMVTLAALGAIFAATMIILIGSLCSEGHKVQKESGHNNSHIAPHNSEPTLLGIRSPMAEKHASVKVTVDKWAPRSLTRERRARDLVKASWLDGTISRIHTSTYGLRNHRAKTALQEFDTHTVPQRVIPARLHPYPRPSIVTEQYEELILLPPTPTPAEIIAFTPTELPDPTILILLATTSVSTSITDVDSDAESAEVCDCMLAELGHPQSSLKSLKDIHMHDRIAEASVASGGIMQESDVLRPQPRRTDPSRLFLQLTRSTGVTIAPQLRSERLRAAETPSLSTTRMDSAIPSRRRARQLCAPEPHGLPAHHVASIPPSVGTEGEHLAVYVLIHTICARLVWGLIAEGLSDVLGWIEVLRTKWRAAKTSNIGFFSCYYLTELTRYPSMNMHILLISMNLATPYLSGSSRYL</sequence>
<dbReference type="EMBL" id="LUGG01000013">
    <property type="protein sequence ID" value="OBZ70662.1"/>
    <property type="molecule type" value="Genomic_DNA"/>
</dbReference>